<reference evidence="2 3" key="1">
    <citation type="journal article" date="2016" name="Mol. Biol. Evol.">
        <title>Comparative Genomics of Early-Diverging Mushroom-Forming Fungi Provides Insights into the Origins of Lignocellulose Decay Capabilities.</title>
        <authorList>
            <person name="Nagy L.G."/>
            <person name="Riley R."/>
            <person name="Tritt A."/>
            <person name="Adam C."/>
            <person name="Daum C."/>
            <person name="Floudas D."/>
            <person name="Sun H."/>
            <person name="Yadav J.S."/>
            <person name="Pangilinan J."/>
            <person name="Larsson K.H."/>
            <person name="Matsuura K."/>
            <person name="Barry K."/>
            <person name="Labutti K."/>
            <person name="Kuo R."/>
            <person name="Ohm R.A."/>
            <person name="Bhattacharya S.S."/>
            <person name="Shirouzu T."/>
            <person name="Yoshinaga Y."/>
            <person name="Martin F.M."/>
            <person name="Grigoriev I.V."/>
            <person name="Hibbett D.S."/>
        </authorList>
    </citation>
    <scope>NUCLEOTIDE SEQUENCE [LARGE SCALE GENOMIC DNA]</scope>
    <source>
        <strain evidence="2 3">HHB12029</strain>
    </source>
</reference>
<dbReference type="InParanoid" id="A0A165GSU9"/>
<organism evidence="2 3">
    <name type="scientific">Exidia glandulosa HHB12029</name>
    <dbReference type="NCBI Taxonomy" id="1314781"/>
    <lineage>
        <taxon>Eukaryota</taxon>
        <taxon>Fungi</taxon>
        <taxon>Dikarya</taxon>
        <taxon>Basidiomycota</taxon>
        <taxon>Agaricomycotina</taxon>
        <taxon>Agaricomycetes</taxon>
        <taxon>Auriculariales</taxon>
        <taxon>Exidiaceae</taxon>
        <taxon>Exidia</taxon>
    </lineage>
</organism>
<sequence>MPPHFDLALHHRLQDIASSTLAALGRASIGVDGKKYDLRQALAELRSSTELEPADSPRLASWNDLQTDHSARSRNTTLLFSQTSTLRALRRHATATTAGPTGSIRVGVLNFANAEHPGGGFEHGAQAQEESLVRSSTLYASLTSDIGRPFYSSHSTEPSGLYTDAMIWSPGVLFFRADDGDWIEPVTANVVTSPAVNAYEVKGRLGSSLPVDTRIADKMRERMARILRLFELKETTHVVLGSFGTGAFGNDIATIARLWADLLGPGSRFERSFAVVDFAIIDQRTLGVFKQHFEERCSSANPA</sequence>
<dbReference type="Pfam" id="PF10021">
    <property type="entry name" value="PARG_cat_microb"/>
    <property type="match status" value="1"/>
</dbReference>
<name>A0A165GSU9_EXIGL</name>
<gene>
    <name evidence="2" type="ORF">EXIGLDRAFT_719794</name>
</gene>
<dbReference type="InterPro" id="IPR019261">
    <property type="entry name" value="PARG_cat_microbial"/>
</dbReference>
<accession>A0A165GSU9</accession>
<dbReference type="AlphaFoldDB" id="A0A165GSU9"/>
<dbReference type="EMBL" id="KV426037">
    <property type="protein sequence ID" value="KZV90965.1"/>
    <property type="molecule type" value="Genomic_DNA"/>
</dbReference>
<dbReference type="NCBIfam" id="TIGR02452">
    <property type="entry name" value="TIGR02452 family protein"/>
    <property type="match status" value="1"/>
</dbReference>
<dbReference type="SUPFAM" id="SSF52949">
    <property type="entry name" value="Macro domain-like"/>
    <property type="match status" value="1"/>
</dbReference>
<dbReference type="Proteomes" id="UP000077266">
    <property type="component" value="Unassembled WGS sequence"/>
</dbReference>
<dbReference type="PANTHER" id="PTHR35596:SF1">
    <property type="entry name" value="MICROBIAL-TYPE PARG CATALYTIC DOMAIN-CONTAINING PROTEIN"/>
    <property type="match status" value="1"/>
</dbReference>
<evidence type="ECO:0000313" key="2">
    <source>
        <dbReference type="EMBL" id="KZV90965.1"/>
    </source>
</evidence>
<evidence type="ECO:0000313" key="3">
    <source>
        <dbReference type="Proteomes" id="UP000077266"/>
    </source>
</evidence>
<dbReference type="STRING" id="1314781.A0A165GSU9"/>
<keyword evidence="3" id="KW-1185">Reference proteome</keyword>
<protein>
    <recommendedName>
        <fullName evidence="1">Microbial-type PARG catalytic domain-containing protein</fullName>
    </recommendedName>
</protein>
<dbReference type="InterPro" id="IPR043472">
    <property type="entry name" value="Macro_dom-like"/>
</dbReference>
<dbReference type="Gene3D" id="3.40.220.10">
    <property type="entry name" value="Leucine Aminopeptidase, subunit E, domain 1"/>
    <property type="match status" value="1"/>
</dbReference>
<dbReference type="PANTHER" id="PTHR35596">
    <property type="entry name" value="DUF2263 DOMAIN-CONTAINING PROTEIN"/>
    <property type="match status" value="1"/>
</dbReference>
<feature type="domain" description="Microbial-type PARG catalytic" evidence="1">
    <location>
        <begin position="18"/>
        <end position="176"/>
    </location>
</feature>
<evidence type="ECO:0000259" key="1">
    <source>
        <dbReference type="Pfam" id="PF10021"/>
    </source>
</evidence>
<dbReference type="OrthoDB" id="9985428at2759"/>
<dbReference type="InterPro" id="IPR012664">
    <property type="entry name" value="CHP02452"/>
</dbReference>
<proteinExistence type="predicted"/>
<dbReference type="PIRSF" id="PIRSF014899">
    <property type="entry name" value="UCP014899"/>
    <property type="match status" value="1"/>
</dbReference>